<feature type="region of interest" description="Disordered" evidence="1">
    <location>
        <begin position="1"/>
        <end position="35"/>
    </location>
</feature>
<evidence type="ECO:0000256" key="1">
    <source>
        <dbReference type="SAM" id="MobiDB-lite"/>
    </source>
</evidence>
<reference evidence="2" key="1">
    <citation type="submission" date="2024-01" db="EMBL/GenBank/DDBJ databases">
        <authorList>
            <person name="Webb A."/>
        </authorList>
    </citation>
    <scope>NUCLEOTIDE SEQUENCE</scope>
    <source>
        <strain evidence="2">Pm1</strain>
    </source>
</reference>
<dbReference type="EMBL" id="CAKLBY020000067">
    <property type="protein sequence ID" value="CAK7923136.1"/>
    <property type="molecule type" value="Genomic_DNA"/>
</dbReference>
<protein>
    <submittedName>
        <fullName evidence="2">Uncharacterized protein</fullName>
    </submittedName>
</protein>
<comment type="caution">
    <text evidence="2">The sequence shown here is derived from an EMBL/GenBank/DDBJ whole genome shotgun (WGS) entry which is preliminary data.</text>
</comment>
<dbReference type="Proteomes" id="UP001162060">
    <property type="component" value="Unassembled WGS sequence"/>
</dbReference>
<sequence length="100" mass="11094">MRDQQQRPPHSEATGRPKPNHKVFGIGMPDTDMESADLHGIHGNTFDTDDLDTDGVRQPHLASTKAVMGEVFAAQRIRMSAIADLKELSCRDHDDDRAQS</sequence>
<dbReference type="AlphaFoldDB" id="A0AAV1TL85"/>
<gene>
    <name evidence="2" type="ORF">PM001_LOCUS8286</name>
</gene>
<feature type="compositionally biased region" description="Basic and acidic residues" evidence="1">
    <location>
        <begin position="1"/>
        <end position="15"/>
    </location>
</feature>
<name>A0AAV1TL85_9STRA</name>
<proteinExistence type="predicted"/>
<accession>A0AAV1TL85</accession>
<evidence type="ECO:0000313" key="2">
    <source>
        <dbReference type="EMBL" id="CAK7923136.1"/>
    </source>
</evidence>
<evidence type="ECO:0000313" key="3">
    <source>
        <dbReference type="Proteomes" id="UP001162060"/>
    </source>
</evidence>
<organism evidence="2 3">
    <name type="scientific">Peronospora matthiolae</name>
    <dbReference type="NCBI Taxonomy" id="2874970"/>
    <lineage>
        <taxon>Eukaryota</taxon>
        <taxon>Sar</taxon>
        <taxon>Stramenopiles</taxon>
        <taxon>Oomycota</taxon>
        <taxon>Peronosporomycetes</taxon>
        <taxon>Peronosporales</taxon>
        <taxon>Peronosporaceae</taxon>
        <taxon>Peronospora</taxon>
    </lineage>
</organism>